<evidence type="ECO:0000256" key="5">
    <source>
        <dbReference type="ARBA" id="ARBA00022723"/>
    </source>
</evidence>
<dbReference type="EMBL" id="NEVH01025135">
    <property type="protein sequence ID" value="PNF15834.1"/>
    <property type="molecule type" value="Genomic_DNA"/>
</dbReference>
<accession>A0A2J7PHM7</accession>
<dbReference type="Proteomes" id="UP000235965">
    <property type="component" value="Unassembled WGS sequence"/>
</dbReference>
<evidence type="ECO:0000256" key="3">
    <source>
        <dbReference type="ARBA" id="ARBA00007357"/>
    </source>
</evidence>
<keyword evidence="7" id="KW-0862">Zinc</keyword>
<proteinExistence type="inferred from homology"/>
<dbReference type="PROSITE" id="PS51885">
    <property type="entry name" value="NEPRILYSIN"/>
    <property type="match status" value="1"/>
</dbReference>
<dbReference type="GO" id="GO:0016485">
    <property type="term" value="P:protein processing"/>
    <property type="evidence" value="ECO:0007669"/>
    <property type="project" value="TreeGrafter"/>
</dbReference>
<protein>
    <submittedName>
        <fullName evidence="11">Uncharacterized protein</fullName>
    </submittedName>
</protein>
<keyword evidence="6" id="KW-0378">Hydrolase</keyword>
<keyword evidence="8" id="KW-0482">Metalloprotease</keyword>
<dbReference type="GO" id="GO:0046872">
    <property type="term" value="F:metal ion binding"/>
    <property type="evidence" value="ECO:0007669"/>
    <property type="project" value="UniProtKB-KW"/>
</dbReference>
<feature type="domain" description="Peptidase M13 C-terminal" evidence="9">
    <location>
        <begin position="155"/>
        <end position="365"/>
    </location>
</feature>
<dbReference type="InterPro" id="IPR042089">
    <property type="entry name" value="Peptidase_M13_dom_2"/>
</dbReference>
<dbReference type="InterPro" id="IPR008753">
    <property type="entry name" value="Peptidase_M13_N"/>
</dbReference>
<gene>
    <name evidence="11" type="ORF">B7P43_G09898</name>
</gene>
<evidence type="ECO:0000256" key="1">
    <source>
        <dbReference type="ARBA" id="ARBA00001947"/>
    </source>
</evidence>
<keyword evidence="12" id="KW-1185">Reference proteome</keyword>
<evidence type="ECO:0000256" key="2">
    <source>
        <dbReference type="ARBA" id="ARBA00004401"/>
    </source>
</evidence>
<evidence type="ECO:0000256" key="7">
    <source>
        <dbReference type="ARBA" id="ARBA00022833"/>
    </source>
</evidence>
<dbReference type="InParanoid" id="A0A2J7PHM7"/>
<reference evidence="11 12" key="1">
    <citation type="submission" date="2017-12" db="EMBL/GenBank/DDBJ databases">
        <title>Hemimetabolous genomes reveal molecular basis of termite eusociality.</title>
        <authorList>
            <person name="Harrison M.C."/>
            <person name="Jongepier E."/>
            <person name="Robertson H.M."/>
            <person name="Arning N."/>
            <person name="Bitard-Feildel T."/>
            <person name="Chao H."/>
            <person name="Childers C.P."/>
            <person name="Dinh H."/>
            <person name="Doddapaneni H."/>
            <person name="Dugan S."/>
            <person name="Gowin J."/>
            <person name="Greiner C."/>
            <person name="Han Y."/>
            <person name="Hu H."/>
            <person name="Hughes D.S.T."/>
            <person name="Huylmans A.-K."/>
            <person name="Kemena C."/>
            <person name="Kremer L.P.M."/>
            <person name="Lee S.L."/>
            <person name="Lopez-Ezquerra A."/>
            <person name="Mallet L."/>
            <person name="Monroy-Kuhn J.M."/>
            <person name="Moser A."/>
            <person name="Murali S.C."/>
            <person name="Muzny D.M."/>
            <person name="Otani S."/>
            <person name="Piulachs M.-D."/>
            <person name="Poelchau M."/>
            <person name="Qu J."/>
            <person name="Schaub F."/>
            <person name="Wada-Katsumata A."/>
            <person name="Worley K.C."/>
            <person name="Xie Q."/>
            <person name="Ylla G."/>
            <person name="Poulsen M."/>
            <person name="Gibbs R.A."/>
            <person name="Schal C."/>
            <person name="Richards S."/>
            <person name="Belles X."/>
            <person name="Korb J."/>
            <person name="Bornberg-Bauer E."/>
        </authorList>
    </citation>
    <scope>NUCLEOTIDE SEQUENCE [LARGE SCALE GENOMIC DNA]</scope>
    <source>
        <tissue evidence="11">Whole body</tissue>
    </source>
</reference>
<dbReference type="InterPro" id="IPR000718">
    <property type="entry name" value="Peptidase_M13"/>
</dbReference>
<keyword evidence="5" id="KW-0479">Metal-binding</keyword>
<dbReference type="Gene3D" id="1.10.1380.10">
    <property type="entry name" value="Neutral endopeptidase , domain2"/>
    <property type="match status" value="1"/>
</dbReference>
<dbReference type="STRING" id="105785.A0A2J7PHM7"/>
<dbReference type="Pfam" id="PF05649">
    <property type="entry name" value="Peptidase_M13_N"/>
    <property type="match status" value="1"/>
</dbReference>
<dbReference type="GO" id="GO:0004222">
    <property type="term" value="F:metalloendopeptidase activity"/>
    <property type="evidence" value="ECO:0007669"/>
    <property type="project" value="InterPro"/>
</dbReference>
<dbReference type="PANTHER" id="PTHR11733:SF133">
    <property type="entry name" value="PHOSPHATE-REGULATING NEUTRAL ENDOPEPTIDASE PHEX"/>
    <property type="match status" value="1"/>
</dbReference>
<evidence type="ECO:0000256" key="4">
    <source>
        <dbReference type="ARBA" id="ARBA00022670"/>
    </source>
</evidence>
<dbReference type="Gene3D" id="3.40.390.10">
    <property type="entry name" value="Collagenase (Catalytic Domain)"/>
    <property type="match status" value="1"/>
</dbReference>
<evidence type="ECO:0000259" key="10">
    <source>
        <dbReference type="Pfam" id="PF05649"/>
    </source>
</evidence>
<evidence type="ECO:0000256" key="8">
    <source>
        <dbReference type="ARBA" id="ARBA00023049"/>
    </source>
</evidence>
<dbReference type="CDD" id="cd08662">
    <property type="entry name" value="M13"/>
    <property type="match status" value="1"/>
</dbReference>
<evidence type="ECO:0000259" key="9">
    <source>
        <dbReference type="Pfam" id="PF01431"/>
    </source>
</evidence>
<dbReference type="InterPro" id="IPR018497">
    <property type="entry name" value="Peptidase_M13_C"/>
</dbReference>
<evidence type="ECO:0000313" key="11">
    <source>
        <dbReference type="EMBL" id="PNF15834.1"/>
    </source>
</evidence>
<feature type="domain" description="Peptidase M13 N-terminal" evidence="10">
    <location>
        <begin position="1"/>
        <end position="97"/>
    </location>
</feature>
<dbReference type="PANTHER" id="PTHR11733">
    <property type="entry name" value="ZINC METALLOPROTEASE FAMILY M13 NEPRILYSIN-RELATED"/>
    <property type="match status" value="1"/>
</dbReference>
<dbReference type="Pfam" id="PF01431">
    <property type="entry name" value="Peptidase_M13"/>
    <property type="match status" value="1"/>
</dbReference>
<sequence length="368" mass="42026">MRELSFQFERVYSGTKEKLPLWRECTFVTTSSLSFAVGYSYVSRFFDNEAKKSALQMVENIRAQFSSSVSEVDWMDPVTRKVAQAKAQAMKELIGYPDWYANKSAIEAYYKGVSVGRSHLRNIVSLKTLMMHRVLSKLHLPTDRSEWYTSPDVVNAYYNPQTNSITFPAGILQLPFFSKGRPEALNYGSIGVVIGHEITHGFDDMGRQSDKYGNLAQWWSKSTIHTYLEKAQCFIEQYSMYRVPELDELLHTEVMMNGVTTQGENMADNGGMRQAFLAYKKYVEHNGPDLRLPGLHQFSPEQLFFLGFATVWCESATKESLLQEVLSDPHSPQRLRVQGTLANSQEFAHAWDCPVGSPMNPRDKCLIW</sequence>
<comment type="similarity">
    <text evidence="3">Belongs to the peptidase M13 family.</text>
</comment>
<comment type="caution">
    <text evidence="11">The sequence shown here is derived from an EMBL/GenBank/DDBJ whole genome shotgun (WGS) entry which is preliminary data.</text>
</comment>
<dbReference type="AlphaFoldDB" id="A0A2J7PHM7"/>
<dbReference type="OrthoDB" id="6475849at2759"/>
<evidence type="ECO:0000256" key="6">
    <source>
        <dbReference type="ARBA" id="ARBA00022801"/>
    </source>
</evidence>
<keyword evidence="4" id="KW-0645">Protease</keyword>
<dbReference type="InterPro" id="IPR024079">
    <property type="entry name" value="MetalloPept_cat_dom_sf"/>
</dbReference>
<comment type="subcellular location">
    <subcellularLocation>
        <location evidence="2">Cell membrane</location>
        <topology evidence="2">Single-pass type II membrane protein</topology>
    </subcellularLocation>
</comment>
<name>A0A2J7PHM7_9NEOP</name>
<dbReference type="SUPFAM" id="SSF55486">
    <property type="entry name" value="Metalloproteases ('zincins'), catalytic domain"/>
    <property type="match status" value="1"/>
</dbReference>
<organism evidence="11 12">
    <name type="scientific">Cryptotermes secundus</name>
    <dbReference type="NCBI Taxonomy" id="105785"/>
    <lineage>
        <taxon>Eukaryota</taxon>
        <taxon>Metazoa</taxon>
        <taxon>Ecdysozoa</taxon>
        <taxon>Arthropoda</taxon>
        <taxon>Hexapoda</taxon>
        <taxon>Insecta</taxon>
        <taxon>Pterygota</taxon>
        <taxon>Neoptera</taxon>
        <taxon>Polyneoptera</taxon>
        <taxon>Dictyoptera</taxon>
        <taxon>Blattodea</taxon>
        <taxon>Blattoidea</taxon>
        <taxon>Termitoidae</taxon>
        <taxon>Kalotermitidae</taxon>
        <taxon>Cryptotermitinae</taxon>
        <taxon>Cryptotermes</taxon>
    </lineage>
</organism>
<dbReference type="PRINTS" id="PR00786">
    <property type="entry name" value="NEPRILYSIN"/>
</dbReference>
<evidence type="ECO:0000313" key="12">
    <source>
        <dbReference type="Proteomes" id="UP000235965"/>
    </source>
</evidence>
<comment type="cofactor">
    <cofactor evidence="1">
        <name>Zn(2+)</name>
        <dbReference type="ChEBI" id="CHEBI:29105"/>
    </cofactor>
</comment>
<dbReference type="GO" id="GO:0005886">
    <property type="term" value="C:plasma membrane"/>
    <property type="evidence" value="ECO:0007669"/>
    <property type="project" value="UniProtKB-SubCell"/>
</dbReference>